<dbReference type="InterPro" id="IPR012349">
    <property type="entry name" value="Split_barrel_FMN-bd"/>
</dbReference>
<gene>
    <name evidence="2" type="ORF">C8C77_1561</name>
</gene>
<evidence type="ECO:0000313" key="2">
    <source>
        <dbReference type="EMBL" id="TDV97066.1"/>
    </source>
</evidence>
<reference evidence="2 3" key="1">
    <citation type="submission" date="2019-03" db="EMBL/GenBank/DDBJ databases">
        <title>Subsurface microbial communities from deep shales in Ohio and West Virginia, USA.</title>
        <authorList>
            <person name="Wrighton K."/>
        </authorList>
    </citation>
    <scope>NUCLEOTIDE SEQUENCE [LARGE SCALE GENOMIC DNA]</scope>
    <source>
        <strain evidence="2 3">MSL9.2</strain>
    </source>
</reference>
<evidence type="ECO:0000313" key="3">
    <source>
        <dbReference type="Proteomes" id="UP000294697"/>
    </source>
</evidence>
<dbReference type="InterPro" id="IPR011576">
    <property type="entry name" value="Pyridox_Oxase_N"/>
</dbReference>
<dbReference type="AlphaFoldDB" id="A0A4R7YI54"/>
<dbReference type="EMBL" id="SODA01000056">
    <property type="protein sequence ID" value="TDV97066.1"/>
    <property type="molecule type" value="Genomic_DNA"/>
</dbReference>
<name>A0A4R7YI54_9FIRM</name>
<protein>
    <submittedName>
        <fullName evidence="2">Pyridoxamine 5'-phosphate oxidase</fullName>
    </submittedName>
</protein>
<dbReference type="Pfam" id="PF01243">
    <property type="entry name" value="PNPOx_N"/>
    <property type="match status" value="1"/>
</dbReference>
<organism evidence="2 3">
    <name type="scientific">Halanaerobium saccharolyticum</name>
    <dbReference type="NCBI Taxonomy" id="43595"/>
    <lineage>
        <taxon>Bacteria</taxon>
        <taxon>Bacillati</taxon>
        <taxon>Bacillota</taxon>
        <taxon>Clostridia</taxon>
        <taxon>Halanaerobiales</taxon>
        <taxon>Halanaerobiaceae</taxon>
        <taxon>Halanaerobium</taxon>
    </lineage>
</organism>
<dbReference type="Gene3D" id="2.30.110.10">
    <property type="entry name" value="Electron Transport, Fmn-binding Protein, Chain A"/>
    <property type="match status" value="1"/>
</dbReference>
<proteinExistence type="predicted"/>
<dbReference type="SUPFAM" id="SSF50475">
    <property type="entry name" value="FMN-binding split barrel"/>
    <property type="match status" value="1"/>
</dbReference>
<evidence type="ECO:0000259" key="1">
    <source>
        <dbReference type="Pfam" id="PF01243"/>
    </source>
</evidence>
<feature type="domain" description="Pyridoxamine 5'-phosphate oxidase N-terminal" evidence="1">
    <location>
        <begin position="2"/>
        <end position="70"/>
    </location>
</feature>
<sequence length="72" mass="8109">MDKEGNPQARAFQIALIEDGKIYFLTAKSKEVYQQMEDNPNIAFTVASPDYVGLRVTGKVNFVNDLTLKENI</sequence>
<comment type="caution">
    <text evidence="2">The sequence shown here is derived from an EMBL/GenBank/DDBJ whole genome shotgun (WGS) entry which is preliminary data.</text>
</comment>
<dbReference type="Proteomes" id="UP000294697">
    <property type="component" value="Unassembled WGS sequence"/>
</dbReference>
<accession>A0A4R7YI54</accession>